<sequence>MSMIAPRLSFAAPRLLPVTLLAGSLAAGIAYPLINGPAGIAITALVKGLAVGLLAAAATRLATPQRWWLAAIMAAGALGDVLLNIPGLFYAGAAAFALGHGTAILFYRRHRRVAGKAEHLAAVAILLWGAAMPALVSPAGTALAPLMVYSVLLCAMAAALLLSRFPRLALVGALLFILSDMLLIMRMGGHLVGDAQAHGLLVWFSYYLGQLLIFLGVAAGLSKGTAR</sequence>
<dbReference type="EMBL" id="WIOL01000001">
    <property type="protein sequence ID" value="MQT16291.1"/>
    <property type="molecule type" value="Genomic_DNA"/>
</dbReference>
<dbReference type="Pfam" id="PF07947">
    <property type="entry name" value="YhhN"/>
    <property type="match status" value="1"/>
</dbReference>
<evidence type="ECO:0000313" key="7">
    <source>
        <dbReference type="EMBL" id="MQT16291.1"/>
    </source>
</evidence>
<evidence type="ECO:0000256" key="4">
    <source>
        <dbReference type="ARBA" id="ARBA00022989"/>
    </source>
</evidence>
<dbReference type="OrthoDB" id="7390032at2"/>
<comment type="caution">
    <text evidence="7">The sequence shown here is derived from an EMBL/GenBank/DDBJ whole genome shotgun (WGS) entry which is preliminary data.</text>
</comment>
<dbReference type="InterPro" id="IPR012506">
    <property type="entry name" value="TMEM86B-like"/>
</dbReference>
<feature type="transmembrane region" description="Helical" evidence="6">
    <location>
        <begin position="40"/>
        <end position="59"/>
    </location>
</feature>
<name>A0A7C9GQ78_9SPHN</name>
<dbReference type="PANTHER" id="PTHR31885:SF6">
    <property type="entry name" value="GH04784P"/>
    <property type="match status" value="1"/>
</dbReference>
<dbReference type="Proteomes" id="UP000481327">
    <property type="component" value="Unassembled WGS sequence"/>
</dbReference>
<protein>
    <submittedName>
        <fullName evidence="7">Lysoplasmalogenase</fullName>
    </submittedName>
</protein>
<proteinExistence type="inferred from homology"/>
<dbReference type="GO" id="GO:0016787">
    <property type="term" value="F:hydrolase activity"/>
    <property type="evidence" value="ECO:0007669"/>
    <property type="project" value="TreeGrafter"/>
</dbReference>
<comment type="similarity">
    <text evidence="2">Belongs to the TMEM86 family.</text>
</comment>
<feature type="transmembrane region" description="Helical" evidence="6">
    <location>
        <begin position="168"/>
        <end position="188"/>
    </location>
</feature>
<feature type="transmembrane region" description="Helical" evidence="6">
    <location>
        <begin position="119"/>
        <end position="136"/>
    </location>
</feature>
<feature type="transmembrane region" description="Helical" evidence="6">
    <location>
        <begin position="142"/>
        <end position="161"/>
    </location>
</feature>
<gene>
    <name evidence="7" type="ORF">F3168_03340</name>
</gene>
<keyword evidence="4 6" id="KW-1133">Transmembrane helix</keyword>
<evidence type="ECO:0000256" key="3">
    <source>
        <dbReference type="ARBA" id="ARBA00022692"/>
    </source>
</evidence>
<dbReference type="GO" id="GO:0016020">
    <property type="term" value="C:membrane"/>
    <property type="evidence" value="ECO:0007669"/>
    <property type="project" value="UniProtKB-SubCell"/>
</dbReference>
<reference evidence="7 8" key="1">
    <citation type="submission" date="2019-09" db="EMBL/GenBank/DDBJ databases">
        <title>Polymorphobacter sp. isolated from a lake in China.</title>
        <authorList>
            <person name="Liu Z."/>
        </authorList>
    </citation>
    <scope>NUCLEOTIDE SEQUENCE [LARGE SCALE GENOMIC DNA]</scope>
    <source>
        <strain evidence="7 8">D40P</strain>
    </source>
</reference>
<accession>A0A7C9GQ78</accession>
<dbReference type="PANTHER" id="PTHR31885">
    <property type="entry name" value="GH04784P"/>
    <property type="match status" value="1"/>
</dbReference>
<feature type="transmembrane region" description="Helical" evidence="6">
    <location>
        <begin position="89"/>
        <end position="107"/>
    </location>
</feature>
<dbReference type="AlphaFoldDB" id="A0A7C9GQ78"/>
<comment type="subcellular location">
    <subcellularLocation>
        <location evidence="1">Membrane</location>
        <topology evidence="1">Multi-pass membrane protein</topology>
    </subcellularLocation>
</comment>
<evidence type="ECO:0000256" key="6">
    <source>
        <dbReference type="SAM" id="Phobius"/>
    </source>
</evidence>
<organism evidence="7 8">
    <name type="scientific">Sandarakinorhabdus fusca</name>
    <dbReference type="NCBI Taxonomy" id="1439888"/>
    <lineage>
        <taxon>Bacteria</taxon>
        <taxon>Pseudomonadati</taxon>
        <taxon>Pseudomonadota</taxon>
        <taxon>Alphaproteobacteria</taxon>
        <taxon>Sphingomonadales</taxon>
        <taxon>Sphingosinicellaceae</taxon>
        <taxon>Sandarakinorhabdus</taxon>
    </lineage>
</organism>
<keyword evidence="3 6" id="KW-0812">Transmembrane</keyword>
<evidence type="ECO:0000256" key="2">
    <source>
        <dbReference type="ARBA" id="ARBA00007375"/>
    </source>
</evidence>
<keyword evidence="5 6" id="KW-0472">Membrane</keyword>
<evidence type="ECO:0000256" key="1">
    <source>
        <dbReference type="ARBA" id="ARBA00004141"/>
    </source>
</evidence>
<evidence type="ECO:0000313" key="8">
    <source>
        <dbReference type="Proteomes" id="UP000481327"/>
    </source>
</evidence>
<evidence type="ECO:0000256" key="5">
    <source>
        <dbReference type="ARBA" id="ARBA00023136"/>
    </source>
</evidence>
<keyword evidence="8" id="KW-1185">Reference proteome</keyword>
<feature type="transmembrane region" description="Helical" evidence="6">
    <location>
        <begin position="200"/>
        <end position="221"/>
    </location>
</feature>